<dbReference type="EMBL" id="AFRZ01000001">
    <property type="protein sequence ID" value="EHP28788.1"/>
    <property type="molecule type" value="Genomic_DNA"/>
</dbReference>
<name>B6BL51_SULGG</name>
<comment type="caution">
    <text evidence="1">The sequence shown here is derived from an EMBL/GenBank/DDBJ whole genome shotgun (WGS) entry which is preliminary data.</text>
</comment>
<organism evidence="1 2">
    <name type="scientific">Sulfurimonas gotlandica (strain DSM 19862 / JCM 16533 / GD1)</name>
    <dbReference type="NCBI Taxonomy" id="929558"/>
    <lineage>
        <taxon>Bacteria</taxon>
        <taxon>Pseudomonadati</taxon>
        <taxon>Campylobacterota</taxon>
        <taxon>Epsilonproteobacteria</taxon>
        <taxon>Campylobacterales</taxon>
        <taxon>Sulfurimonadaceae</taxon>
        <taxon>Sulfurimonas</taxon>
    </lineage>
</organism>
<dbReference type="AlphaFoldDB" id="B6BL51"/>
<evidence type="ECO:0000313" key="2">
    <source>
        <dbReference type="Proteomes" id="UP000006431"/>
    </source>
</evidence>
<dbReference type="HOGENOM" id="CLU_3174032_0_0_7"/>
<dbReference type="STRING" id="929558.SMGD1_0261"/>
<sequence>MGYKVIQQDDIFIVSGNGVMAWITSNISTCQNKLKKMVEIHYQNKSK</sequence>
<dbReference type="Proteomes" id="UP000006431">
    <property type="component" value="Unassembled WGS sequence"/>
</dbReference>
<proteinExistence type="predicted"/>
<dbReference type="PATRIC" id="fig|929558.5.peg.261"/>
<accession>B6BL51</accession>
<reference evidence="1 2" key="1">
    <citation type="journal article" date="2012" name="Proc. Natl. Acad. Sci. U.S.A.">
        <title>Genome and physiology of a model Epsilonproteobacterium responsible for sulfide detoxification in marine oxygen depletion zones.</title>
        <authorList>
            <person name="Grote J."/>
            <person name="Schott T."/>
            <person name="Bruckner C.G."/>
            <person name="Glockner F.O."/>
            <person name="Jost G."/>
            <person name="Teeling H."/>
            <person name="Labrenz M."/>
            <person name="Jurgens K."/>
        </authorList>
    </citation>
    <scope>NUCLEOTIDE SEQUENCE [LARGE SCALE GENOMIC DNA]</scope>
    <source>
        <strain evidence="1 2">GD1</strain>
    </source>
</reference>
<protein>
    <submittedName>
        <fullName evidence="1">Uncharacterized protein</fullName>
    </submittedName>
</protein>
<keyword evidence="2" id="KW-1185">Reference proteome</keyword>
<gene>
    <name evidence="1" type="ORF">SMGD1_0261</name>
</gene>
<accession>H1FTL2</accession>
<evidence type="ECO:0000313" key="1">
    <source>
        <dbReference type="EMBL" id="EHP28788.1"/>
    </source>
</evidence>